<feature type="region of interest" description="Disordered" evidence="1">
    <location>
        <begin position="56"/>
        <end position="75"/>
    </location>
</feature>
<name>A0ABT9LBU4_STRGD</name>
<dbReference type="EMBL" id="JAURUD010000001">
    <property type="protein sequence ID" value="MDP9681189.1"/>
    <property type="molecule type" value="Genomic_DNA"/>
</dbReference>
<reference evidence="2 3" key="1">
    <citation type="submission" date="2023-07" db="EMBL/GenBank/DDBJ databases">
        <title>Sequencing the genomes of 1000 actinobacteria strains.</title>
        <authorList>
            <person name="Klenk H.-P."/>
        </authorList>
    </citation>
    <scope>NUCLEOTIDE SEQUENCE [LARGE SCALE GENOMIC DNA]</scope>
    <source>
        <strain evidence="2 3">DSM 40229</strain>
    </source>
</reference>
<evidence type="ECO:0000313" key="3">
    <source>
        <dbReference type="Proteomes" id="UP001231675"/>
    </source>
</evidence>
<protein>
    <submittedName>
        <fullName evidence="2">Uncharacterized protein</fullName>
    </submittedName>
</protein>
<evidence type="ECO:0000256" key="1">
    <source>
        <dbReference type="SAM" id="MobiDB-lite"/>
    </source>
</evidence>
<dbReference type="Proteomes" id="UP001231675">
    <property type="component" value="Unassembled WGS sequence"/>
</dbReference>
<comment type="caution">
    <text evidence="2">The sequence shown here is derived from an EMBL/GenBank/DDBJ whole genome shotgun (WGS) entry which is preliminary data.</text>
</comment>
<feature type="compositionally biased region" description="Basic residues" evidence="1">
    <location>
        <begin position="123"/>
        <end position="132"/>
    </location>
</feature>
<feature type="compositionally biased region" description="Low complexity" evidence="1">
    <location>
        <begin position="96"/>
        <end position="107"/>
    </location>
</feature>
<dbReference type="RefSeq" id="WP_189423731.1">
    <property type="nucleotide sequence ID" value="NZ_BMSM01000031.1"/>
</dbReference>
<evidence type="ECO:0000313" key="2">
    <source>
        <dbReference type="EMBL" id="MDP9681189.1"/>
    </source>
</evidence>
<keyword evidence="3" id="KW-1185">Reference proteome</keyword>
<sequence>MGIRMLHHRPVPARPGVGGPVRGWLPQVPALALGASTARAPATLAPAVCRVRHGLGRGSAHRKPAAPGGAPGKTPAWRLWADPARGWLAPALTLLPRPRPDCTTTTPFIATADPVGARPAGPVRHRRGPRTG</sequence>
<gene>
    <name evidence="2" type="ORF">J2S47_001691</name>
</gene>
<dbReference type="GeneID" id="91550630"/>
<proteinExistence type="predicted"/>
<feature type="region of interest" description="Disordered" evidence="1">
    <location>
        <begin position="96"/>
        <end position="132"/>
    </location>
</feature>
<accession>A0ABT9LBU4</accession>
<organism evidence="2 3">
    <name type="scientific">Streptomyces griseoviridis</name>
    <dbReference type="NCBI Taxonomy" id="45398"/>
    <lineage>
        <taxon>Bacteria</taxon>
        <taxon>Bacillati</taxon>
        <taxon>Actinomycetota</taxon>
        <taxon>Actinomycetes</taxon>
        <taxon>Kitasatosporales</taxon>
        <taxon>Streptomycetaceae</taxon>
        <taxon>Streptomyces</taxon>
    </lineage>
</organism>